<feature type="domain" description="Utp8 beta-propeller" evidence="1">
    <location>
        <begin position="43"/>
        <end position="374"/>
    </location>
</feature>
<dbReference type="GeneID" id="28835158"/>
<protein>
    <recommendedName>
        <fullName evidence="1">Utp8 beta-propeller domain-containing protein</fullName>
    </recommendedName>
</protein>
<dbReference type="EMBL" id="KV460210">
    <property type="protein sequence ID" value="OBU00057.1"/>
    <property type="molecule type" value="Genomic_DNA"/>
</dbReference>
<sequence length="939" mass="101516">MSSTFTIEKPLVVASLPRPVDHSTGRYFVSDVHGGTPGSRKRKRAELAVGISGEGVNLYDIQSSKLVTSYALPPQALITCAPYSLRLKQGKGLAERRTYASTTENTPRITVFRETTTAEGQADSSSAIHLVKGSTKPVVFLGVAPEQIGSSSDNLLLVKSDGEIQCLDGDDLKLKWTSPSAAVSKNSAMPNVAHKIELVNLTDAHTASKGLLKGQPEAFSIFSEDVDANGFNPTLLVLISSPVDATGSDNRTLHVLALPRAGDSASTTQVHSVQTLLSVPIPWLHSQPPSNFGKLQYDIHVSSGFLYELGTRSLTIYDLVDGTIKIKSQLNIDNVASFLRLSGTSVMTATNETVDIYNPTYHSIQASTNLDSIQGETASRKRKLDDAEDSSSKQCELVAYSTKHNLVHAILGSQLVAFSIEARKDIPSRRRELGLLIDSVGCGRRQATDGSSGKLHRVPLSSLSSYIPGSNPAVDSTMQEQFSKLDRCVAEQDIDGFEEIMAPELKMYRRKIAPFVNGLAVTNGVKSSDGTAVPEWIWPSTRSGYLEVDPRWVQYALSRVFSWSSQNGEQKLLVVFYPHNVVNWLLETGNLNKVNIETALKHEARSTESYVVPAGQLVSSLVDIDPEMKVLLSLISNNYLDAPELVHAIRVLMQSLEILDDGTKADKPLLLTENETPANNGDMETENEIEEADAALRLAEYQLGDGASIRGQALSLALAKLHSCPSAAVVHALQSNLTSSEIVSLIYLLRFELARGAWTSKYLDVVDSIDEDTGSQDSTIVLISSLVNSCIDAIGSGGWLSGDAILAGGDRFQSEELISSLKLEVSAALEGIEEATYLKGLTSEMVRYGEAVQKALPASAKKQKVDSSQKGGNVRKNQPITVAQVGKDATILPFGLKADQLISLIKIGAGGELQRRTARDIGRLKSKKVGKYSQERIVI</sequence>
<keyword evidence="3" id="KW-1185">Reference proteome</keyword>
<dbReference type="Pfam" id="PF10395">
    <property type="entry name" value="Utp8_b_propeller"/>
    <property type="match status" value="1"/>
</dbReference>
<reference evidence="3" key="2">
    <citation type="journal article" date="2018" name="Nat. Commun.">
        <title>Extreme sensitivity to ultraviolet light in the fungal pathogen causing white-nose syndrome of bats.</title>
        <authorList>
            <person name="Palmer J.M."/>
            <person name="Drees K.P."/>
            <person name="Foster J.T."/>
            <person name="Lindner D.L."/>
        </authorList>
    </citation>
    <scope>NUCLEOTIDE SEQUENCE [LARGE SCALE GENOMIC DNA]</scope>
    <source>
        <strain evidence="3">UAMH 10579</strain>
    </source>
</reference>
<dbReference type="STRING" id="342668.A0A1B8GW57"/>
<gene>
    <name evidence="2" type="ORF">VE01_01772</name>
</gene>
<reference evidence="2 3" key="1">
    <citation type="submission" date="2016-03" db="EMBL/GenBank/DDBJ databases">
        <title>Comparative genomics of Pseudogymnoascus destructans, the fungus causing white-nose syndrome of bats.</title>
        <authorList>
            <person name="Palmer J.M."/>
            <person name="Drees K.P."/>
            <person name="Foster J.T."/>
            <person name="Lindner D.L."/>
        </authorList>
    </citation>
    <scope>NUCLEOTIDE SEQUENCE [LARGE SCALE GENOMIC DNA]</scope>
    <source>
        <strain evidence="2 3">UAMH 10579</strain>
    </source>
</reference>
<name>A0A1B8GW57_9PEZI</name>
<evidence type="ECO:0000313" key="3">
    <source>
        <dbReference type="Proteomes" id="UP000091956"/>
    </source>
</evidence>
<accession>A0A1B8GW57</accession>
<dbReference type="InterPro" id="IPR018843">
    <property type="entry name" value="Utp8_b-prop"/>
</dbReference>
<proteinExistence type="predicted"/>
<evidence type="ECO:0000313" key="2">
    <source>
        <dbReference type="EMBL" id="OBU00057.1"/>
    </source>
</evidence>
<dbReference type="Proteomes" id="UP000091956">
    <property type="component" value="Unassembled WGS sequence"/>
</dbReference>
<dbReference type="RefSeq" id="XP_018133789.1">
    <property type="nucleotide sequence ID" value="XM_018271290.2"/>
</dbReference>
<dbReference type="AlphaFoldDB" id="A0A1B8GW57"/>
<evidence type="ECO:0000259" key="1">
    <source>
        <dbReference type="Pfam" id="PF10395"/>
    </source>
</evidence>
<organism evidence="2 3">
    <name type="scientific">Pseudogymnoascus verrucosus</name>
    <dbReference type="NCBI Taxonomy" id="342668"/>
    <lineage>
        <taxon>Eukaryota</taxon>
        <taxon>Fungi</taxon>
        <taxon>Dikarya</taxon>
        <taxon>Ascomycota</taxon>
        <taxon>Pezizomycotina</taxon>
        <taxon>Leotiomycetes</taxon>
        <taxon>Thelebolales</taxon>
        <taxon>Thelebolaceae</taxon>
        <taxon>Pseudogymnoascus</taxon>
    </lineage>
</organism>
<dbReference type="OrthoDB" id="5330858at2759"/>